<dbReference type="EMBL" id="CP000530">
    <property type="protein sequence ID" value="ABM39581.1"/>
    <property type="molecule type" value="Genomic_DNA"/>
</dbReference>
<geneLocation type="plasmid" evidence="1 2">
    <name>pPNAP01</name>
</geneLocation>
<name>A1VVA3_POLNA</name>
<gene>
    <name evidence="1" type="ordered locus">Pnap_4299</name>
</gene>
<organism evidence="1 2">
    <name type="scientific">Polaromonas naphthalenivorans (strain CJ2)</name>
    <dbReference type="NCBI Taxonomy" id="365044"/>
    <lineage>
        <taxon>Bacteria</taxon>
        <taxon>Pseudomonadati</taxon>
        <taxon>Pseudomonadota</taxon>
        <taxon>Betaproteobacteria</taxon>
        <taxon>Burkholderiales</taxon>
        <taxon>Comamonadaceae</taxon>
        <taxon>Polaromonas</taxon>
    </lineage>
</organism>
<dbReference type="HOGENOM" id="CLU_1659150_0_0_4"/>
<proteinExistence type="predicted"/>
<protein>
    <submittedName>
        <fullName evidence="1">Uncharacterized protein</fullName>
    </submittedName>
</protein>
<keyword evidence="1" id="KW-0614">Plasmid</keyword>
<sequence length="180" mass="19742">MPLGPLDLTASRAAIFLHSIMESERKFMSSTEQIEKPSWVVGSSGKFKSNAALENVFENEKLVQRQLALANLSMVGAILAYQFVANPKLHVFRIEVEKVARSFCEVTLVEAFDASGKPARAPSIEKLESDEALSLFTAFKVNANGVAEIQCGRESIADLLKIETAVNGAEAFHKFFPDYA</sequence>
<evidence type="ECO:0000313" key="1">
    <source>
        <dbReference type="EMBL" id="ABM39581.1"/>
    </source>
</evidence>
<keyword evidence="2" id="KW-1185">Reference proteome</keyword>
<accession>A1VVA3</accession>
<dbReference type="Proteomes" id="UP000000644">
    <property type="component" value="Plasmid pPNAP01"/>
</dbReference>
<evidence type="ECO:0000313" key="2">
    <source>
        <dbReference type="Proteomes" id="UP000000644"/>
    </source>
</evidence>
<dbReference type="AlphaFoldDB" id="A1VVA3"/>
<reference evidence="2" key="1">
    <citation type="journal article" date="2009" name="Environ. Microbiol.">
        <title>The genome of Polaromonas naphthalenivorans strain CJ2, isolated from coal tar-contaminated sediment, reveals physiological and metabolic versatility and evolution through extensive horizontal gene transfer.</title>
        <authorList>
            <person name="Yagi J.M."/>
            <person name="Sims D."/>
            <person name="Brettin T."/>
            <person name="Bruce D."/>
            <person name="Madsen E.L."/>
        </authorList>
    </citation>
    <scope>NUCLEOTIDE SEQUENCE [LARGE SCALE GENOMIC DNA]</scope>
    <source>
        <strain evidence="2">CJ2</strain>
        <plasmid evidence="2">Plasmid pPNAP01</plasmid>
    </source>
</reference>
<dbReference type="KEGG" id="pna:Pnap_4299"/>